<dbReference type="PROSITE" id="PS00036">
    <property type="entry name" value="BZIP_BASIC"/>
    <property type="match status" value="1"/>
</dbReference>
<feature type="region of interest" description="Disordered" evidence="1">
    <location>
        <begin position="49"/>
        <end position="85"/>
    </location>
</feature>
<comment type="caution">
    <text evidence="3">The sequence shown here is derived from an EMBL/GenBank/DDBJ whole genome shotgun (WGS) entry which is preliminary data.</text>
</comment>
<dbReference type="InterPro" id="IPR046347">
    <property type="entry name" value="bZIP_sf"/>
</dbReference>
<evidence type="ECO:0000313" key="4">
    <source>
        <dbReference type="Proteomes" id="UP000549394"/>
    </source>
</evidence>
<evidence type="ECO:0000256" key="1">
    <source>
        <dbReference type="SAM" id="MobiDB-lite"/>
    </source>
</evidence>
<dbReference type="SUPFAM" id="SSF57959">
    <property type="entry name" value="Leucine zipper domain"/>
    <property type="match status" value="1"/>
</dbReference>
<protein>
    <submittedName>
        <fullName evidence="3">DgyrCDS8378</fullName>
    </submittedName>
</protein>
<dbReference type="InterPro" id="IPR004827">
    <property type="entry name" value="bZIP"/>
</dbReference>
<dbReference type="Gene3D" id="1.20.5.170">
    <property type="match status" value="1"/>
</dbReference>
<evidence type="ECO:0000259" key="2">
    <source>
        <dbReference type="PROSITE" id="PS50217"/>
    </source>
</evidence>
<gene>
    <name evidence="3" type="ORF">DGYR_LOCUS7979</name>
</gene>
<dbReference type="Proteomes" id="UP000549394">
    <property type="component" value="Unassembled WGS sequence"/>
</dbReference>
<dbReference type="GO" id="GO:0000981">
    <property type="term" value="F:DNA-binding transcription factor activity, RNA polymerase II-specific"/>
    <property type="evidence" value="ECO:0007669"/>
    <property type="project" value="TreeGrafter"/>
</dbReference>
<dbReference type="InterPro" id="IPR031106">
    <property type="entry name" value="C/EBP"/>
</dbReference>
<proteinExistence type="predicted"/>
<dbReference type="EMBL" id="CAJFCJ010000011">
    <property type="protein sequence ID" value="CAD5119791.1"/>
    <property type="molecule type" value="Genomic_DNA"/>
</dbReference>
<feature type="domain" description="BZIP" evidence="2">
    <location>
        <begin position="63"/>
        <end position="118"/>
    </location>
</feature>
<dbReference type="GO" id="GO:0006351">
    <property type="term" value="P:DNA-templated transcription"/>
    <property type="evidence" value="ECO:0007669"/>
    <property type="project" value="InterPro"/>
</dbReference>
<dbReference type="SMART" id="SM00338">
    <property type="entry name" value="BRLZ"/>
    <property type="match status" value="1"/>
</dbReference>
<dbReference type="PROSITE" id="PS50217">
    <property type="entry name" value="BZIP"/>
    <property type="match status" value="1"/>
</dbReference>
<keyword evidence="4" id="KW-1185">Reference proteome</keyword>
<dbReference type="PANTHER" id="PTHR23334:SF20">
    <property type="entry name" value="BASIC LEUCINE ZIPPER 24"/>
    <property type="match status" value="1"/>
</dbReference>
<dbReference type="PANTHER" id="PTHR23334">
    <property type="entry name" value="CCAAT/ENHANCER BINDING PROTEIN"/>
    <property type="match status" value="1"/>
</dbReference>
<dbReference type="GO" id="GO:0000978">
    <property type="term" value="F:RNA polymerase II cis-regulatory region sequence-specific DNA binding"/>
    <property type="evidence" value="ECO:0007669"/>
    <property type="project" value="TreeGrafter"/>
</dbReference>
<reference evidence="3 4" key="1">
    <citation type="submission" date="2020-08" db="EMBL/GenBank/DDBJ databases">
        <authorList>
            <person name="Hejnol A."/>
        </authorList>
    </citation>
    <scope>NUCLEOTIDE SEQUENCE [LARGE SCALE GENOMIC DNA]</scope>
</reference>
<accession>A0A7I8VU72</accession>
<sequence length="128" mass="15127">MVKVEPDVEITNNRNVSVDWVIDNEMKAPQITIIKPEEPIKIPKCVKTTTKKKRIRKKIPKGTKEYEEERKKNNQAARKCRARKRLQMSDLQMQVEELRAENDRLKKEVTFLRQKLKESTVIVKIEPS</sequence>
<name>A0A7I8VU72_9ANNE</name>
<evidence type="ECO:0000313" key="3">
    <source>
        <dbReference type="EMBL" id="CAD5119791.1"/>
    </source>
</evidence>
<dbReference type="OrthoDB" id="6151507at2759"/>
<dbReference type="CDD" id="cd14686">
    <property type="entry name" value="bZIP"/>
    <property type="match status" value="1"/>
</dbReference>
<feature type="compositionally biased region" description="Basic and acidic residues" evidence="1">
    <location>
        <begin position="62"/>
        <end position="72"/>
    </location>
</feature>
<dbReference type="Pfam" id="PF07716">
    <property type="entry name" value="bZIP_2"/>
    <property type="match status" value="1"/>
</dbReference>
<organism evidence="3 4">
    <name type="scientific">Dimorphilus gyrociliatus</name>
    <dbReference type="NCBI Taxonomy" id="2664684"/>
    <lineage>
        <taxon>Eukaryota</taxon>
        <taxon>Metazoa</taxon>
        <taxon>Spiralia</taxon>
        <taxon>Lophotrochozoa</taxon>
        <taxon>Annelida</taxon>
        <taxon>Polychaeta</taxon>
        <taxon>Polychaeta incertae sedis</taxon>
        <taxon>Dinophilidae</taxon>
        <taxon>Dimorphilus</taxon>
    </lineage>
</organism>
<feature type="compositionally biased region" description="Basic residues" evidence="1">
    <location>
        <begin position="49"/>
        <end position="61"/>
    </location>
</feature>
<dbReference type="AlphaFoldDB" id="A0A7I8VU72"/>